<comment type="cofactor">
    <cofactor evidence="1">
        <name>Zn(2+)</name>
        <dbReference type="ChEBI" id="CHEBI:29105"/>
    </cofactor>
</comment>
<dbReference type="Proteomes" id="UP001379949">
    <property type="component" value="Unassembled WGS sequence"/>
</dbReference>
<keyword evidence="5" id="KW-0862">Zinc</keyword>
<reference evidence="9 10" key="1">
    <citation type="submission" date="2024-02" db="EMBL/GenBank/DDBJ databases">
        <title>Bacteria isolated from the canopy kelp, Nereocystis luetkeana.</title>
        <authorList>
            <person name="Pfister C.A."/>
            <person name="Younker I.T."/>
            <person name="Light S.H."/>
        </authorList>
    </citation>
    <scope>NUCLEOTIDE SEQUENCE [LARGE SCALE GENOMIC DNA]</scope>
    <source>
        <strain evidence="9 10">TI.4.07</strain>
    </source>
</reference>
<keyword evidence="3" id="KW-0479">Metal-binding</keyword>
<dbReference type="CDD" id="cd07324">
    <property type="entry name" value="M48C_Oma1-like"/>
    <property type="match status" value="1"/>
</dbReference>
<keyword evidence="7" id="KW-0732">Signal</keyword>
<keyword evidence="10" id="KW-1185">Reference proteome</keyword>
<proteinExistence type="predicted"/>
<evidence type="ECO:0000313" key="10">
    <source>
        <dbReference type="Proteomes" id="UP001379949"/>
    </source>
</evidence>
<dbReference type="RefSeq" id="WP_341567009.1">
    <property type="nucleotide sequence ID" value="NZ_JBAKAR010000005.1"/>
</dbReference>
<evidence type="ECO:0000256" key="4">
    <source>
        <dbReference type="ARBA" id="ARBA00022801"/>
    </source>
</evidence>
<comment type="caution">
    <text evidence="9">The sequence shown here is derived from an EMBL/GenBank/DDBJ whole genome shotgun (WGS) entry which is preliminary data.</text>
</comment>
<evidence type="ECO:0000256" key="6">
    <source>
        <dbReference type="ARBA" id="ARBA00023049"/>
    </source>
</evidence>
<feature type="chain" id="PRO_5046317120" evidence="7">
    <location>
        <begin position="29"/>
        <end position="472"/>
    </location>
</feature>
<organism evidence="9 10">
    <name type="scientific">Marinomonas arenicola</name>
    <dbReference type="NCBI Taxonomy" id="569601"/>
    <lineage>
        <taxon>Bacteria</taxon>
        <taxon>Pseudomonadati</taxon>
        <taxon>Pseudomonadota</taxon>
        <taxon>Gammaproteobacteria</taxon>
        <taxon>Oceanospirillales</taxon>
        <taxon>Oceanospirillaceae</taxon>
        <taxon>Marinomonas</taxon>
    </lineage>
</organism>
<keyword evidence="2" id="KW-0645">Protease</keyword>
<evidence type="ECO:0000256" key="1">
    <source>
        <dbReference type="ARBA" id="ARBA00001947"/>
    </source>
</evidence>
<sequence length="472" mass="53532">MRLFSNVTTKFSILFVVFSITFSNPAYSVLPDLTATKDERSLASASYVVGQHWFRKLNGSASVINFPPAYDYLKEALSHILPQTSLYNKMVEMTLLNSTQTNAFVIPGNHLFIYSDIMEMITNEDMLYGLLAHEVAHLDLNHYERQTQHSSEEFNKNLLLIGAGFAAALAGADPDASAALWIGGMANQVDGLLTYSRAQEQEADRHGRQYLVEAELNPQGMNELFNGLAKASIGRPELEFLSSHPLPQTRMADSLSMESPKSILESTHDDNFNYFRATLLTYRATLADDPYQYLAHSVPDAGSDITNFAFALLNYLDQSPKKALTYLTKLSTHNRFTQYLLVSALKADNQDDKALALTRAQLNLAPKDILFSTLYAELTHSKPKEIKTPYLYQRKLMWQAYMNYYQGINNIPMALNYKAQFEFSQGKDKQAERLLKRAKKDISLQDKEILKNTQEYFDRIKEVEKNADINDK</sequence>
<dbReference type="Gene3D" id="3.30.2010.10">
    <property type="entry name" value="Metalloproteases ('zincins'), catalytic domain"/>
    <property type="match status" value="1"/>
</dbReference>
<protein>
    <submittedName>
        <fullName evidence="9">M48 family metalloprotease</fullName>
        <ecNumber evidence="9">3.4.24.-</ecNumber>
    </submittedName>
</protein>
<dbReference type="EC" id="3.4.24.-" evidence="9"/>
<evidence type="ECO:0000256" key="3">
    <source>
        <dbReference type="ARBA" id="ARBA00022723"/>
    </source>
</evidence>
<gene>
    <name evidence="9" type="ORF">V6242_08635</name>
</gene>
<dbReference type="GO" id="GO:0008237">
    <property type="term" value="F:metallopeptidase activity"/>
    <property type="evidence" value="ECO:0007669"/>
    <property type="project" value="UniProtKB-KW"/>
</dbReference>
<evidence type="ECO:0000256" key="5">
    <source>
        <dbReference type="ARBA" id="ARBA00022833"/>
    </source>
</evidence>
<feature type="signal peptide" evidence="7">
    <location>
        <begin position="1"/>
        <end position="28"/>
    </location>
</feature>
<dbReference type="PANTHER" id="PTHR22726">
    <property type="entry name" value="METALLOENDOPEPTIDASE OMA1"/>
    <property type="match status" value="1"/>
</dbReference>
<keyword evidence="6 9" id="KW-0482">Metalloprotease</keyword>
<keyword evidence="4 9" id="KW-0378">Hydrolase</keyword>
<name>A0ABU9G599_9GAMM</name>
<dbReference type="InterPro" id="IPR001915">
    <property type="entry name" value="Peptidase_M48"/>
</dbReference>
<feature type="domain" description="Peptidase M48" evidence="8">
    <location>
        <begin position="73"/>
        <end position="253"/>
    </location>
</feature>
<dbReference type="PANTHER" id="PTHR22726:SF1">
    <property type="entry name" value="METALLOENDOPEPTIDASE OMA1, MITOCHONDRIAL"/>
    <property type="match status" value="1"/>
</dbReference>
<dbReference type="InterPro" id="IPR051156">
    <property type="entry name" value="Mito/Outer_Membr_Metalloprot"/>
</dbReference>
<evidence type="ECO:0000256" key="2">
    <source>
        <dbReference type="ARBA" id="ARBA00022670"/>
    </source>
</evidence>
<evidence type="ECO:0000259" key="8">
    <source>
        <dbReference type="Pfam" id="PF01435"/>
    </source>
</evidence>
<dbReference type="Pfam" id="PF01435">
    <property type="entry name" value="Peptidase_M48"/>
    <property type="match status" value="1"/>
</dbReference>
<evidence type="ECO:0000313" key="9">
    <source>
        <dbReference type="EMBL" id="MEL0613211.1"/>
    </source>
</evidence>
<dbReference type="EMBL" id="JBAKAR010000005">
    <property type="protein sequence ID" value="MEL0613211.1"/>
    <property type="molecule type" value="Genomic_DNA"/>
</dbReference>
<evidence type="ECO:0000256" key="7">
    <source>
        <dbReference type="SAM" id="SignalP"/>
    </source>
</evidence>
<accession>A0ABU9G599</accession>